<keyword evidence="2" id="KW-0812">Transmembrane</keyword>
<accession>A0A1G1W887</accession>
<dbReference type="Pfam" id="PF05345">
    <property type="entry name" value="He_PIG"/>
    <property type="match status" value="1"/>
</dbReference>
<evidence type="ECO:0008006" key="5">
    <source>
        <dbReference type="Google" id="ProtNLM"/>
    </source>
</evidence>
<dbReference type="EMBL" id="MHCP01000019">
    <property type="protein sequence ID" value="OGY23895.1"/>
    <property type="molecule type" value="Genomic_DNA"/>
</dbReference>
<evidence type="ECO:0000256" key="2">
    <source>
        <dbReference type="SAM" id="Phobius"/>
    </source>
</evidence>
<dbReference type="InterPro" id="IPR013783">
    <property type="entry name" value="Ig-like_fold"/>
</dbReference>
<comment type="caution">
    <text evidence="3">The sequence shown here is derived from an EMBL/GenBank/DDBJ whole genome shotgun (WGS) entry which is preliminary data.</text>
</comment>
<dbReference type="InterPro" id="IPR015919">
    <property type="entry name" value="Cadherin-like_sf"/>
</dbReference>
<dbReference type="Gene3D" id="2.40.260.10">
    <property type="entry name" value="Sortase"/>
    <property type="match status" value="1"/>
</dbReference>
<feature type="transmembrane region" description="Helical" evidence="2">
    <location>
        <begin position="531"/>
        <end position="549"/>
    </location>
</feature>
<dbReference type="SUPFAM" id="SSF63817">
    <property type="entry name" value="Sortase"/>
    <property type="match status" value="1"/>
</dbReference>
<dbReference type="InterPro" id="IPR005754">
    <property type="entry name" value="Sortase"/>
</dbReference>
<proteinExistence type="predicted"/>
<dbReference type="STRING" id="1802593.A2172_05170"/>
<keyword evidence="2" id="KW-1133">Transmembrane helix</keyword>
<evidence type="ECO:0000256" key="1">
    <source>
        <dbReference type="ARBA" id="ARBA00022801"/>
    </source>
</evidence>
<reference evidence="3 4" key="1">
    <citation type="journal article" date="2016" name="Nat. Commun.">
        <title>Thousands of microbial genomes shed light on interconnected biogeochemical processes in an aquifer system.</title>
        <authorList>
            <person name="Anantharaman K."/>
            <person name="Brown C.T."/>
            <person name="Hug L.A."/>
            <person name="Sharon I."/>
            <person name="Castelle C.J."/>
            <person name="Probst A.J."/>
            <person name="Thomas B.C."/>
            <person name="Singh A."/>
            <person name="Wilkins M.J."/>
            <person name="Karaoz U."/>
            <person name="Brodie E.L."/>
            <person name="Williams K.H."/>
            <person name="Hubbard S.S."/>
            <person name="Banfield J.F."/>
        </authorList>
    </citation>
    <scope>NUCLEOTIDE SEQUENCE [LARGE SCALE GENOMIC DNA]</scope>
</reference>
<keyword evidence="2" id="KW-0472">Membrane</keyword>
<dbReference type="Pfam" id="PF04203">
    <property type="entry name" value="Sortase"/>
    <property type="match status" value="1"/>
</dbReference>
<dbReference type="SUPFAM" id="SSF110296">
    <property type="entry name" value="Oligoxyloglucan reducing end-specific cellobiohydrolase"/>
    <property type="match status" value="1"/>
</dbReference>
<dbReference type="GO" id="GO:0005509">
    <property type="term" value="F:calcium ion binding"/>
    <property type="evidence" value="ECO:0007669"/>
    <property type="project" value="InterPro"/>
</dbReference>
<feature type="transmembrane region" description="Helical" evidence="2">
    <location>
        <begin position="492"/>
        <end position="510"/>
    </location>
</feature>
<name>A0A1G1W887_9BACT</name>
<dbReference type="AlphaFoldDB" id="A0A1G1W887"/>
<protein>
    <recommendedName>
        <fullName evidence="5">Sortase</fullName>
    </recommendedName>
</protein>
<dbReference type="Proteomes" id="UP000176631">
    <property type="component" value="Unassembled WGS sequence"/>
</dbReference>
<dbReference type="NCBIfam" id="TIGR01076">
    <property type="entry name" value="sortase_fam"/>
    <property type="match status" value="1"/>
</dbReference>
<sequence length="718" mass="77266">MKKFAALENKLLFLIVFFALPIGILALFLPSPTKAYIISPPSLNFEKVVDDSGLNGRDVHLRFGIFNNTLYAGVGNPATGSASIYKSSTGDTGTWSEVASFSNDDHYVLDLEEFGGYFYAATGSDDISKPAEVLRSSDGETWVDVVGAGFEADPVFYNYQTVALEIFNGYLYAGTRKLTGGQIWRTQNGTDWEKVAVDDLSANDTGVMTLYSFGNYLYAGTEDSTDGASIYRTSNGTDWTQVGSGGLGNTNNDGVYVIVSYLGVLYAGTENNTDGLELYYSTGGESWSKVNLTGEFDTLPNIWPSLQPTIVNSVAYSGTRVSTGSAGLWVTDGVDATQMGEDGFGDQYNYALYALTFFKGRIYAGFSNSNLVGCLQIWRSEELPTLSITNNQTLPAALIGRSYSVSLDESYGTSPYTFSLVSGSLPPGLSLSSSGLIYGIPTHNSSYTFTVRVTDGGFPAQTYDKTFVMGVSTGLPETGVRGTNQASTNRDLIMLTILLTCLAAFNFWKYGNLKKLTAKKSVHNIRLLGRVFLTIIIFSSLALVLSGGINSTANHGPPKAAAAESPPKPAQAVIDKNFQKFGLYIEKLGLKVPITENVDGASKEGYAIPLGTGLGHYKGTALPGQGSNIFIFGHSTDGTQAAPYYAYEFSKISNLSPGDRLTLVKEGQKFNYSVTERKVVGKTDVSVLDPTDNEVVTLMTCWPVGKLDSRLIVRASLI</sequence>
<evidence type="ECO:0000313" key="3">
    <source>
        <dbReference type="EMBL" id="OGY23895.1"/>
    </source>
</evidence>
<evidence type="ECO:0000313" key="4">
    <source>
        <dbReference type="Proteomes" id="UP000176631"/>
    </source>
</evidence>
<organism evidence="3 4">
    <name type="scientific">Candidatus Woykebacteria bacterium RBG_13_40_15</name>
    <dbReference type="NCBI Taxonomy" id="1802593"/>
    <lineage>
        <taxon>Bacteria</taxon>
        <taxon>Candidatus Woykeibacteriota</taxon>
    </lineage>
</organism>
<dbReference type="InterPro" id="IPR023365">
    <property type="entry name" value="Sortase_dom-sf"/>
</dbReference>
<dbReference type="SUPFAM" id="SSF49313">
    <property type="entry name" value="Cadherin-like"/>
    <property type="match status" value="1"/>
</dbReference>
<dbReference type="GO" id="GO:0016020">
    <property type="term" value="C:membrane"/>
    <property type="evidence" value="ECO:0007669"/>
    <property type="project" value="InterPro"/>
</dbReference>
<dbReference type="Gene3D" id="2.60.40.10">
    <property type="entry name" value="Immunoglobulins"/>
    <property type="match status" value="1"/>
</dbReference>
<keyword evidence="1" id="KW-0378">Hydrolase</keyword>
<gene>
    <name evidence="3" type="ORF">A2172_05170</name>
</gene>
<dbReference type="GO" id="GO:0016787">
    <property type="term" value="F:hydrolase activity"/>
    <property type="evidence" value="ECO:0007669"/>
    <property type="project" value="UniProtKB-KW"/>
</dbReference>